<dbReference type="Pfam" id="PF03446">
    <property type="entry name" value="NAD_binding_2"/>
    <property type="match status" value="1"/>
</dbReference>
<feature type="domain" description="3-hydroxyisobutyrate dehydrogenase-like NAD-binding" evidence="4">
    <location>
        <begin position="164"/>
        <end position="282"/>
    </location>
</feature>
<sequence length="319" mass="33437">MKYGVIGLGNLGGKIASNLLDAGFELQVNDLNPKAAEQLLNRGATWCDDPAAAARNVDGLITCLTSPKISTMVMTGPNGALSAMSPGSVWIETSTTEVHELMRIAELAKTCGVGTIEAPVTGGVHRAARGEITVLLGGSDEDIARHKGAIEAFGGANFHLGGIGAASTLKVITNMLAFVNLIGLGEGLMLAKRAGLDLGAAYRGIQASSGNSAEFESVAPVVLNGSFDTSFTLGLACKDLGLMMELGREHDVPLKFTGLMDQMFLEAKAKYGADAWTPHVVKMMEDATGVELRCGGFPDKMMDARDVLDFCDQQTTVNQ</sequence>
<dbReference type="InterPro" id="IPR013328">
    <property type="entry name" value="6PGD_dom2"/>
</dbReference>
<dbReference type="Proteomes" id="UP001064087">
    <property type="component" value="Chromosome"/>
</dbReference>
<dbReference type="InterPro" id="IPR015815">
    <property type="entry name" value="HIBADH-related"/>
</dbReference>
<dbReference type="PIRSF" id="PIRSF000103">
    <property type="entry name" value="HIBADH"/>
    <property type="match status" value="1"/>
</dbReference>
<dbReference type="Pfam" id="PF14833">
    <property type="entry name" value="NAD_binding_11"/>
    <property type="match status" value="1"/>
</dbReference>
<protein>
    <submittedName>
        <fullName evidence="5">NAD(P)-dependent oxidoreductase</fullName>
    </submittedName>
</protein>
<dbReference type="Gene3D" id="3.40.50.720">
    <property type="entry name" value="NAD(P)-binding Rossmann-like Domain"/>
    <property type="match status" value="1"/>
</dbReference>
<dbReference type="InterPro" id="IPR006115">
    <property type="entry name" value="6PGDH_NADP-bd"/>
</dbReference>
<dbReference type="SUPFAM" id="SSF51735">
    <property type="entry name" value="NAD(P)-binding Rossmann-fold domains"/>
    <property type="match status" value="1"/>
</dbReference>
<dbReference type="InterPro" id="IPR036291">
    <property type="entry name" value="NAD(P)-bd_dom_sf"/>
</dbReference>
<dbReference type="PANTHER" id="PTHR43060">
    <property type="entry name" value="3-HYDROXYISOBUTYRATE DEHYDROGENASE-LIKE 1, MITOCHONDRIAL-RELATED"/>
    <property type="match status" value="1"/>
</dbReference>
<evidence type="ECO:0000259" key="3">
    <source>
        <dbReference type="Pfam" id="PF03446"/>
    </source>
</evidence>
<dbReference type="RefSeq" id="WP_263046870.1">
    <property type="nucleotide sequence ID" value="NZ_CP106738.1"/>
</dbReference>
<feature type="domain" description="6-phosphogluconate dehydrogenase NADP-binding" evidence="3">
    <location>
        <begin position="3"/>
        <end position="160"/>
    </location>
</feature>
<dbReference type="InterPro" id="IPR029154">
    <property type="entry name" value="HIBADH-like_NADP-bd"/>
</dbReference>
<accession>A0ABY6D6G7</accession>
<evidence type="ECO:0000259" key="4">
    <source>
        <dbReference type="Pfam" id="PF14833"/>
    </source>
</evidence>
<evidence type="ECO:0000256" key="1">
    <source>
        <dbReference type="ARBA" id="ARBA00023002"/>
    </source>
</evidence>
<evidence type="ECO:0000313" key="6">
    <source>
        <dbReference type="Proteomes" id="UP001064087"/>
    </source>
</evidence>
<evidence type="ECO:0000256" key="2">
    <source>
        <dbReference type="ARBA" id="ARBA00023027"/>
    </source>
</evidence>
<dbReference type="Gene3D" id="1.10.1040.10">
    <property type="entry name" value="N-(1-d-carboxylethyl)-l-norvaline Dehydrogenase, domain 2"/>
    <property type="match status" value="1"/>
</dbReference>
<dbReference type="InterPro" id="IPR008927">
    <property type="entry name" value="6-PGluconate_DH-like_C_sf"/>
</dbReference>
<evidence type="ECO:0000313" key="5">
    <source>
        <dbReference type="EMBL" id="UXX81734.1"/>
    </source>
</evidence>
<name>A0ABY6D6G7_9RHOB</name>
<reference evidence="5" key="1">
    <citation type="submission" date="2022-10" db="EMBL/GenBank/DDBJ databases">
        <title>Roseovarius pelagicus sp. nov., isolated from Arctic seawater.</title>
        <authorList>
            <person name="Hong Y.W."/>
            <person name="Hwang C.Y."/>
        </authorList>
    </citation>
    <scope>NUCLEOTIDE SEQUENCE</scope>
    <source>
        <strain evidence="5">HL-MP18</strain>
    </source>
</reference>
<keyword evidence="1" id="KW-0560">Oxidoreductase</keyword>
<dbReference type="EMBL" id="CP106738">
    <property type="protein sequence ID" value="UXX81734.1"/>
    <property type="molecule type" value="Genomic_DNA"/>
</dbReference>
<dbReference type="SUPFAM" id="SSF48179">
    <property type="entry name" value="6-phosphogluconate dehydrogenase C-terminal domain-like"/>
    <property type="match status" value="1"/>
</dbReference>
<organism evidence="5 6">
    <name type="scientific">Roseovarius pelagicus</name>
    <dbReference type="NCBI Taxonomy" id="2980108"/>
    <lineage>
        <taxon>Bacteria</taxon>
        <taxon>Pseudomonadati</taxon>
        <taxon>Pseudomonadota</taxon>
        <taxon>Alphaproteobacteria</taxon>
        <taxon>Rhodobacterales</taxon>
        <taxon>Roseobacteraceae</taxon>
        <taxon>Roseovarius</taxon>
    </lineage>
</organism>
<keyword evidence="2" id="KW-0520">NAD</keyword>
<dbReference type="PANTHER" id="PTHR43060:SF15">
    <property type="entry name" value="3-HYDROXYISOBUTYRATE DEHYDROGENASE-LIKE 1, MITOCHONDRIAL-RELATED"/>
    <property type="match status" value="1"/>
</dbReference>
<keyword evidence="6" id="KW-1185">Reference proteome</keyword>
<proteinExistence type="predicted"/>
<gene>
    <name evidence="5" type="ORF">N7U68_11380</name>
</gene>